<reference evidence="6 7" key="1">
    <citation type="submission" date="2006-01" db="EMBL/GenBank/DDBJ databases">
        <title>Complete sequence of Rhodopseudomonas palustris HaA2.</title>
        <authorList>
            <consortium name="US DOE Joint Genome Institute"/>
            <person name="Copeland A."/>
            <person name="Lucas S."/>
            <person name="Lapidus A."/>
            <person name="Barry K."/>
            <person name="Detter J.C."/>
            <person name="Glavina T."/>
            <person name="Hammon N."/>
            <person name="Israni S."/>
            <person name="Pitluck S."/>
            <person name="Chain P."/>
            <person name="Malfatti S."/>
            <person name="Shin M."/>
            <person name="Vergez L."/>
            <person name="Schmutz J."/>
            <person name="Larimer F."/>
            <person name="Land M."/>
            <person name="Hauser L."/>
            <person name="Pelletier D.A."/>
            <person name="Kyrpides N."/>
            <person name="Anderson I."/>
            <person name="Oda Y."/>
            <person name="Harwood C.S."/>
            <person name="Richardson P."/>
        </authorList>
    </citation>
    <scope>NUCLEOTIDE SEQUENCE [LARGE SCALE GENOMIC DNA]</scope>
    <source>
        <strain evidence="6 7">HaA2</strain>
    </source>
</reference>
<proteinExistence type="predicted"/>
<dbReference type="InterPro" id="IPR018062">
    <property type="entry name" value="HTH_AraC-typ_CS"/>
</dbReference>
<evidence type="ECO:0000256" key="2">
    <source>
        <dbReference type="ARBA" id="ARBA00023125"/>
    </source>
</evidence>
<dbReference type="PROSITE" id="PS01124">
    <property type="entry name" value="HTH_ARAC_FAMILY_2"/>
    <property type="match status" value="1"/>
</dbReference>
<dbReference type="AlphaFoldDB" id="Q2J3N9"/>
<organism evidence="6 7">
    <name type="scientific">Rhodopseudomonas palustris (strain HaA2)</name>
    <dbReference type="NCBI Taxonomy" id="316058"/>
    <lineage>
        <taxon>Bacteria</taxon>
        <taxon>Pseudomonadati</taxon>
        <taxon>Pseudomonadota</taxon>
        <taxon>Alphaproteobacteria</taxon>
        <taxon>Hyphomicrobiales</taxon>
        <taxon>Nitrobacteraceae</taxon>
        <taxon>Rhodopseudomonas</taxon>
    </lineage>
</organism>
<dbReference type="EMBL" id="CP000250">
    <property type="protein sequence ID" value="ABD04921.1"/>
    <property type="molecule type" value="Genomic_DNA"/>
</dbReference>
<dbReference type="Proteomes" id="UP000008809">
    <property type="component" value="Chromosome"/>
</dbReference>
<dbReference type="STRING" id="316058.RPB_0210"/>
<feature type="domain" description="HTH araC/xylS-type" evidence="5">
    <location>
        <begin position="171"/>
        <end position="269"/>
    </location>
</feature>
<dbReference type="SMART" id="SM00342">
    <property type="entry name" value="HTH_ARAC"/>
    <property type="match status" value="1"/>
</dbReference>
<dbReference type="KEGG" id="rpb:RPB_0210"/>
<gene>
    <name evidence="6" type="ordered locus">RPB_0210</name>
</gene>
<name>Q2J3N9_RHOP2</name>
<dbReference type="GO" id="GO:0043565">
    <property type="term" value="F:sequence-specific DNA binding"/>
    <property type="evidence" value="ECO:0007669"/>
    <property type="project" value="InterPro"/>
</dbReference>
<evidence type="ECO:0000313" key="6">
    <source>
        <dbReference type="EMBL" id="ABD04921.1"/>
    </source>
</evidence>
<dbReference type="Pfam" id="PF12833">
    <property type="entry name" value="HTH_18"/>
    <property type="match status" value="1"/>
</dbReference>
<dbReference type="PROSITE" id="PS00041">
    <property type="entry name" value="HTH_ARAC_FAMILY_1"/>
    <property type="match status" value="1"/>
</dbReference>
<evidence type="ECO:0000256" key="3">
    <source>
        <dbReference type="ARBA" id="ARBA00023163"/>
    </source>
</evidence>
<dbReference type="InterPro" id="IPR009057">
    <property type="entry name" value="Homeodomain-like_sf"/>
</dbReference>
<dbReference type="HOGENOM" id="CLU_076532_0_0_5"/>
<dbReference type="PANTHER" id="PTHR46796:SF14">
    <property type="entry name" value="TRANSCRIPTIONAL REGULATORY PROTEIN"/>
    <property type="match status" value="1"/>
</dbReference>
<evidence type="ECO:0000259" key="5">
    <source>
        <dbReference type="PROSITE" id="PS01124"/>
    </source>
</evidence>
<keyword evidence="7" id="KW-1185">Reference proteome</keyword>
<dbReference type="InterPro" id="IPR018060">
    <property type="entry name" value="HTH_AraC"/>
</dbReference>
<dbReference type="InterPro" id="IPR050204">
    <property type="entry name" value="AraC_XylS_family_regulators"/>
</dbReference>
<evidence type="ECO:0000313" key="7">
    <source>
        <dbReference type="Proteomes" id="UP000008809"/>
    </source>
</evidence>
<evidence type="ECO:0000256" key="1">
    <source>
        <dbReference type="ARBA" id="ARBA00023015"/>
    </source>
</evidence>
<dbReference type="SUPFAM" id="SSF46689">
    <property type="entry name" value="Homeodomain-like"/>
    <property type="match status" value="2"/>
</dbReference>
<dbReference type="InterPro" id="IPR020449">
    <property type="entry name" value="Tscrpt_reg_AraC-type_HTH"/>
</dbReference>
<dbReference type="GO" id="GO:0003700">
    <property type="term" value="F:DNA-binding transcription factor activity"/>
    <property type="evidence" value="ECO:0007669"/>
    <property type="project" value="InterPro"/>
</dbReference>
<keyword evidence="3" id="KW-0804">Transcription</keyword>
<sequence>MSSHSLQIAGERVCARHAAGVSSASSMGRCQQPDEVWSGHLRNRERSNFDLKKMAALIRALTAEGGATPGIVSGLRPPAASGGETVLNFRDRSEGRPGPGDPPCTDDDPLVIRLSEALAAAECDSSEFADLYADAIRVVTAVRKLSMQPPAALIEDRKPTGGAVLPKWRLKLVANYVSEHLAEKVTLADMAAAARLSRMHFAALFLRATGLRPHEYLLKRRIAAAQELLQTGDLPIVQVAMQVGFQTQAHFTTVFKRITGHTPAKWRQTMRPHD</sequence>
<keyword evidence="2" id="KW-0238">DNA-binding</keyword>
<dbReference type="eggNOG" id="COG2207">
    <property type="taxonomic scope" value="Bacteria"/>
</dbReference>
<protein>
    <submittedName>
        <fullName evidence="6">Transcriptional regulator, AraC family</fullName>
    </submittedName>
</protein>
<accession>Q2J3N9</accession>
<evidence type="ECO:0000256" key="4">
    <source>
        <dbReference type="SAM" id="MobiDB-lite"/>
    </source>
</evidence>
<dbReference type="PRINTS" id="PR00032">
    <property type="entry name" value="HTHARAC"/>
</dbReference>
<dbReference type="Gene3D" id="1.10.10.60">
    <property type="entry name" value="Homeodomain-like"/>
    <property type="match status" value="2"/>
</dbReference>
<feature type="region of interest" description="Disordered" evidence="4">
    <location>
        <begin position="72"/>
        <end position="107"/>
    </location>
</feature>
<dbReference type="PANTHER" id="PTHR46796">
    <property type="entry name" value="HTH-TYPE TRANSCRIPTIONAL ACTIVATOR RHAS-RELATED"/>
    <property type="match status" value="1"/>
</dbReference>
<keyword evidence="1" id="KW-0805">Transcription regulation</keyword>